<dbReference type="Proteomes" id="UP000664293">
    <property type="component" value="Unassembled WGS sequence"/>
</dbReference>
<dbReference type="EMBL" id="JAEKJR010000001">
    <property type="protein sequence ID" value="MBN8430214.1"/>
    <property type="molecule type" value="Genomic_DNA"/>
</dbReference>
<dbReference type="Gene3D" id="3.90.226.10">
    <property type="entry name" value="2-enoyl-CoA Hydratase, Chain A, domain 1"/>
    <property type="match status" value="1"/>
</dbReference>
<accession>A0ABS3E523</accession>
<dbReference type="InterPro" id="IPR029045">
    <property type="entry name" value="ClpP/crotonase-like_dom_sf"/>
</dbReference>
<comment type="caution">
    <text evidence="5">The sequence shown here is derived from an EMBL/GenBank/DDBJ whole genome shotgun (WGS) entry which is preliminary data.</text>
</comment>
<comment type="catalytic activity">
    <reaction evidence="1">
        <text>3-hydroxy-2-methylpropanoyl-CoA + H2O = 3-hydroxy-2-methylpropanoate + CoA + H(+)</text>
        <dbReference type="Rhea" id="RHEA:20888"/>
        <dbReference type="ChEBI" id="CHEBI:11805"/>
        <dbReference type="ChEBI" id="CHEBI:15377"/>
        <dbReference type="ChEBI" id="CHEBI:15378"/>
        <dbReference type="ChEBI" id="CHEBI:57287"/>
        <dbReference type="ChEBI" id="CHEBI:57340"/>
        <dbReference type="EC" id="3.1.2.4"/>
    </reaction>
</comment>
<dbReference type="EC" id="3.1.2.4" evidence="2"/>
<evidence type="ECO:0000256" key="1">
    <source>
        <dbReference type="ARBA" id="ARBA00001709"/>
    </source>
</evidence>
<dbReference type="InterPro" id="IPR032259">
    <property type="entry name" value="HIBYL-CoA-H"/>
</dbReference>
<dbReference type="PANTHER" id="PTHR43176:SF3">
    <property type="entry name" value="3-HYDROXYISOBUTYRYL-COA HYDROLASE, MITOCHONDRIAL"/>
    <property type="match status" value="1"/>
</dbReference>
<keyword evidence="6" id="KW-1185">Reference proteome</keyword>
<dbReference type="InterPro" id="IPR045004">
    <property type="entry name" value="ECH_dom"/>
</dbReference>
<name>A0ABS3E523_9GAMM</name>
<dbReference type="RefSeq" id="WP_206999744.1">
    <property type="nucleotide sequence ID" value="NZ_JAEKJR010000001.1"/>
</dbReference>
<dbReference type="CDD" id="cd06558">
    <property type="entry name" value="crotonase-like"/>
    <property type="match status" value="1"/>
</dbReference>
<dbReference type="Pfam" id="PF16113">
    <property type="entry name" value="ECH_2"/>
    <property type="match status" value="1"/>
</dbReference>
<evidence type="ECO:0000313" key="5">
    <source>
        <dbReference type="EMBL" id="MBN8430214.1"/>
    </source>
</evidence>
<organism evidence="5 6">
    <name type="scientific">Microbulbifer salipaludis</name>
    <dbReference type="NCBI Taxonomy" id="187980"/>
    <lineage>
        <taxon>Bacteria</taxon>
        <taxon>Pseudomonadati</taxon>
        <taxon>Pseudomonadota</taxon>
        <taxon>Gammaproteobacteria</taxon>
        <taxon>Cellvibrionales</taxon>
        <taxon>Microbulbiferaceae</taxon>
        <taxon>Microbulbifer</taxon>
    </lineage>
</organism>
<gene>
    <name evidence="5" type="ORF">JF535_05030</name>
</gene>
<evidence type="ECO:0000256" key="3">
    <source>
        <dbReference type="ARBA" id="ARBA00022801"/>
    </source>
</evidence>
<evidence type="ECO:0000313" key="6">
    <source>
        <dbReference type="Proteomes" id="UP000664293"/>
    </source>
</evidence>
<dbReference type="SUPFAM" id="SSF52096">
    <property type="entry name" value="ClpP/crotonase"/>
    <property type="match status" value="1"/>
</dbReference>
<dbReference type="NCBIfam" id="NF004127">
    <property type="entry name" value="PRK05617.1"/>
    <property type="match status" value="1"/>
</dbReference>
<reference evidence="5 6" key="1">
    <citation type="submission" date="2020-12" db="EMBL/GenBank/DDBJ databases">
        <title>Oil enriched cultivation method for isolating marine PHA-producing bacteria.</title>
        <authorList>
            <person name="Zheng W."/>
            <person name="Yu S."/>
            <person name="Huang Y."/>
        </authorList>
    </citation>
    <scope>NUCLEOTIDE SEQUENCE [LARGE SCALE GENOMIC DNA]</scope>
    <source>
        <strain evidence="5 6">SN0-2</strain>
    </source>
</reference>
<evidence type="ECO:0000256" key="2">
    <source>
        <dbReference type="ARBA" id="ARBA00011915"/>
    </source>
</evidence>
<dbReference type="PANTHER" id="PTHR43176">
    <property type="entry name" value="3-HYDROXYISOBUTYRYL-COA HYDROLASE-RELATED"/>
    <property type="match status" value="1"/>
</dbReference>
<sequence length="369" mass="40265">MTQESPLIVERQGPIGKLTLNLPKALNALSLDMIDRMAAQLDAWESDDSVACIWIEGAGGKALCAGGDVVALYKASGSYGEQGASQFVQDFFTREYRLDYRIHTYPKPIVVWGSGIVMGGGIGIMSGASHRIVTETTRMAMPEITIGLFPDVGGSWFLNRMPGRTGLFLGLTGAQFNGTDALYCGMADRLLPSEASAALLERLAEQPFAGNGQENHALVSRAVQSLELSAAEQPAPNLRTHYDEIQQLTDAPTLPEVYRDIVNYSGEDPWLQRAAKTLQAGCPLTAWIVWEQLRRGKHLSLAQVLQMELALAMNMCSNGQVKEGVRALLIDKDRSPVWQPAQIDEVTAEQVETCFAEPWDGENPLADLE</sequence>
<evidence type="ECO:0000259" key="4">
    <source>
        <dbReference type="Pfam" id="PF16113"/>
    </source>
</evidence>
<proteinExistence type="predicted"/>
<protein>
    <recommendedName>
        <fullName evidence="2">3-hydroxyisobutyryl-CoA hydrolase</fullName>
        <ecNumber evidence="2">3.1.2.4</ecNumber>
    </recommendedName>
</protein>
<keyword evidence="3" id="KW-0378">Hydrolase</keyword>
<feature type="domain" description="Enoyl-CoA hydratase/isomerase" evidence="4">
    <location>
        <begin position="16"/>
        <end position="355"/>
    </location>
</feature>